<dbReference type="InterPro" id="IPR043519">
    <property type="entry name" value="NT_sf"/>
</dbReference>
<dbReference type="EMBL" id="UGYV01000001">
    <property type="protein sequence ID" value="SUI81626.1"/>
    <property type="molecule type" value="Genomic_DNA"/>
</dbReference>
<dbReference type="Gene3D" id="3.30.460.10">
    <property type="entry name" value="Beta Polymerase, domain 2"/>
    <property type="match status" value="1"/>
</dbReference>
<dbReference type="GO" id="GO:0015969">
    <property type="term" value="P:guanosine tetraphosphate metabolic process"/>
    <property type="evidence" value="ECO:0007669"/>
    <property type="project" value="InterPro"/>
</dbReference>
<evidence type="ECO:0000313" key="3">
    <source>
        <dbReference type="EMBL" id="SUI81626.1"/>
    </source>
</evidence>
<dbReference type="CDD" id="cd05399">
    <property type="entry name" value="NT_Rel-Spo_like"/>
    <property type="match status" value="1"/>
</dbReference>
<evidence type="ECO:0000313" key="4">
    <source>
        <dbReference type="Proteomes" id="UP000255061"/>
    </source>
</evidence>
<proteinExistence type="predicted"/>
<keyword evidence="1" id="KW-0732">Signal</keyword>
<dbReference type="Proteomes" id="UP000255061">
    <property type="component" value="Unassembled WGS sequence"/>
</dbReference>
<name>A0A380AJY8_9GAMM</name>
<dbReference type="SUPFAM" id="SSF81301">
    <property type="entry name" value="Nucleotidyltransferase"/>
    <property type="match status" value="1"/>
</dbReference>
<feature type="domain" description="RelA/SpoT" evidence="2">
    <location>
        <begin position="100"/>
        <end position="208"/>
    </location>
</feature>
<feature type="signal peptide" evidence="1">
    <location>
        <begin position="1"/>
        <end position="22"/>
    </location>
</feature>
<reference evidence="3 4" key="1">
    <citation type="submission" date="2018-06" db="EMBL/GenBank/DDBJ databases">
        <authorList>
            <consortium name="Pathogen Informatics"/>
            <person name="Doyle S."/>
        </authorList>
    </citation>
    <scope>NUCLEOTIDE SEQUENCE [LARGE SCALE GENOMIC DNA]</scope>
    <source>
        <strain evidence="3 4">NCTC10736</strain>
    </source>
</reference>
<sequence length="261" mass="29388">MTKLFRTFFIFLLLLSSRTGVANTLDINDSKTERGNYSARQTQSHDLQGLYALSSQAFDEPRQASSNLSVLHQQAYDAQAELAQLLTKIAQRSPTQVIIPPVKSYQRAADKVATKFNGDASQITDLARASIVAGSIQDLMQVYQILNEQTQVVKQKNRFAEPKTSGYRDLNLLVRLPQSGMIAEVQLHLQDIANIKNGPEHKVYEKVQIIEANACKQKRSLSEFELAQIAQLRQESHKLYHKAWLNYKRVDEASLLKTSAA</sequence>
<protein>
    <submittedName>
        <fullName evidence="3">Region found in RelA / SpoT proteins</fullName>
    </submittedName>
</protein>
<evidence type="ECO:0000256" key="1">
    <source>
        <dbReference type="SAM" id="SignalP"/>
    </source>
</evidence>
<gene>
    <name evidence="3" type="ORF">NCTC10736_02419</name>
</gene>
<feature type="chain" id="PRO_5016656505" evidence="1">
    <location>
        <begin position="23"/>
        <end position="261"/>
    </location>
</feature>
<accession>A0A380AJY8</accession>
<dbReference type="InterPro" id="IPR007685">
    <property type="entry name" value="RelA_SpoT"/>
</dbReference>
<dbReference type="RefSeq" id="WP_115406329.1">
    <property type="nucleotide sequence ID" value="NZ_UGYV01000001.1"/>
</dbReference>
<dbReference type="SMART" id="SM00954">
    <property type="entry name" value="RelA_SpoT"/>
    <property type="match status" value="1"/>
</dbReference>
<organism evidence="3 4">
    <name type="scientific">Shewanella morhuae</name>
    <dbReference type="NCBI Taxonomy" id="365591"/>
    <lineage>
        <taxon>Bacteria</taxon>
        <taxon>Pseudomonadati</taxon>
        <taxon>Pseudomonadota</taxon>
        <taxon>Gammaproteobacteria</taxon>
        <taxon>Alteromonadales</taxon>
        <taxon>Shewanellaceae</taxon>
        <taxon>Shewanella</taxon>
    </lineage>
</organism>
<evidence type="ECO:0000259" key="2">
    <source>
        <dbReference type="SMART" id="SM00954"/>
    </source>
</evidence>
<dbReference type="AlphaFoldDB" id="A0A380AJY8"/>
<dbReference type="Pfam" id="PF04607">
    <property type="entry name" value="RelA_SpoT"/>
    <property type="match status" value="1"/>
</dbReference>